<evidence type="ECO:0000256" key="1">
    <source>
        <dbReference type="ARBA" id="ARBA00023450"/>
    </source>
</evidence>
<dbReference type="OrthoDB" id="5177627at2"/>
<feature type="region of interest" description="Disordered" evidence="2">
    <location>
        <begin position="455"/>
        <end position="488"/>
    </location>
</feature>
<dbReference type="AlphaFoldDB" id="A0A3M8LPZ4"/>
<dbReference type="GO" id="GO:0004519">
    <property type="term" value="F:endonuclease activity"/>
    <property type="evidence" value="ECO:0007669"/>
    <property type="project" value="UniProtKB-KW"/>
</dbReference>
<dbReference type="InterPro" id="IPR003615">
    <property type="entry name" value="HNH_nuc"/>
</dbReference>
<dbReference type="GO" id="GO:0003676">
    <property type="term" value="F:nucleic acid binding"/>
    <property type="evidence" value="ECO:0007669"/>
    <property type="project" value="InterPro"/>
</dbReference>
<evidence type="ECO:0000313" key="5">
    <source>
        <dbReference type="Proteomes" id="UP000279859"/>
    </source>
</evidence>
<proteinExistence type="inferred from homology"/>
<evidence type="ECO:0000256" key="2">
    <source>
        <dbReference type="SAM" id="MobiDB-lite"/>
    </source>
</evidence>
<keyword evidence="5" id="KW-1185">Reference proteome</keyword>
<feature type="domain" description="HNH nuclease" evidence="3">
    <location>
        <begin position="376"/>
        <end position="429"/>
    </location>
</feature>
<dbReference type="SMART" id="SM00507">
    <property type="entry name" value="HNHc"/>
    <property type="match status" value="1"/>
</dbReference>
<keyword evidence="4" id="KW-0378">Hydrolase</keyword>
<accession>A0A3M8LPZ4</accession>
<dbReference type="InterPro" id="IPR003870">
    <property type="entry name" value="DUF222"/>
</dbReference>
<dbReference type="Pfam" id="PF02720">
    <property type="entry name" value="DUF222"/>
    <property type="match status" value="1"/>
</dbReference>
<reference evidence="4 5" key="1">
    <citation type="submission" date="2018-11" db="EMBL/GenBank/DDBJ databases">
        <title>Cryobacterium sp. nov., isolated from rhizosphere soil of lettuce.</title>
        <authorList>
            <person name="Wang Y."/>
        </authorList>
    </citation>
    <scope>NUCLEOTIDE SEQUENCE [LARGE SCALE GENOMIC DNA]</scope>
    <source>
        <strain evidence="4 5">NEAU-85</strain>
    </source>
</reference>
<evidence type="ECO:0000259" key="3">
    <source>
        <dbReference type="SMART" id="SM00507"/>
    </source>
</evidence>
<dbReference type="Proteomes" id="UP000279859">
    <property type="component" value="Unassembled WGS sequence"/>
</dbReference>
<dbReference type="CDD" id="cd00085">
    <property type="entry name" value="HNHc"/>
    <property type="match status" value="1"/>
</dbReference>
<evidence type="ECO:0000313" key="4">
    <source>
        <dbReference type="EMBL" id="RNE66804.1"/>
    </source>
</evidence>
<protein>
    <submittedName>
        <fullName evidence="4">HNH endonuclease</fullName>
    </submittedName>
</protein>
<name>A0A3M8LPZ4_9MICO</name>
<keyword evidence="4" id="KW-0255">Endonuclease</keyword>
<organism evidence="4 5">
    <name type="scientific">Cryobacterium tepidiphilum</name>
    <dbReference type="NCBI Taxonomy" id="2486026"/>
    <lineage>
        <taxon>Bacteria</taxon>
        <taxon>Bacillati</taxon>
        <taxon>Actinomycetota</taxon>
        <taxon>Actinomycetes</taxon>
        <taxon>Micrococcales</taxon>
        <taxon>Microbacteriaceae</taxon>
        <taxon>Cryobacterium</taxon>
    </lineage>
</organism>
<dbReference type="InterPro" id="IPR002711">
    <property type="entry name" value="HNH"/>
</dbReference>
<dbReference type="EMBL" id="RDSR01000003">
    <property type="protein sequence ID" value="RNE66804.1"/>
    <property type="molecule type" value="Genomic_DNA"/>
</dbReference>
<dbReference type="Pfam" id="PF01844">
    <property type="entry name" value="HNH"/>
    <property type="match status" value="1"/>
</dbReference>
<gene>
    <name evidence="4" type="ORF">EEJ31_03235</name>
</gene>
<sequence length="488" mass="52719">MLSIEAVYTGLTDNLAGSAITAASFDRVSDAEIESTMAAMTAHQRMVETHVALGAAALAKRSAPELGQNGLAWQKGHASPEEWLQKISGSSRTAARRQVAVGRMIAEAEAAHDLDEQAHNNPEDEVLARLAAEARPWHAALGDAIATGRLGAETAAGIRHGLGEPADGVSEDALATALAALIEECLSLNADQAKRAAFRVRDEIDATGIAARAEAKRARQYWKQWVKPDGMVHGEYELDPENGAFVKDVYDQLTSPRRGGPRFIDPKKKAWAAAIAADPRSTELIAAENLVELLRLGAAADPGTVFGGNKPAVKILVTKETLDSREGHGAIEGNPAPVPLETVDRHLCTDGYLPIAFDSNGQCVDVGREQRFFTAKQRAALAARDCGCMWPDCDRPPSWTEAHHINEWAAHGGLTDVRDGILLCKRDHLRLHNQGWRIERRGANEYWLIPPRSIDPEQTPIRMKSKATLKPGSPIKPFSGKEAGQETA</sequence>
<dbReference type="GO" id="GO:0008270">
    <property type="term" value="F:zinc ion binding"/>
    <property type="evidence" value="ECO:0007669"/>
    <property type="project" value="InterPro"/>
</dbReference>
<dbReference type="RefSeq" id="WP_123044844.1">
    <property type="nucleotide sequence ID" value="NZ_RDSR01000003.1"/>
</dbReference>
<keyword evidence="4" id="KW-0540">Nuclease</keyword>
<comment type="similarity">
    <text evidence="1">Belongs to the Rv1128c/1148c/1588c/1702c/1945/3466 family.</text>
</comment>
<comment type="caution">
    <text evidence="4">The sequence shown here is derived from an EMBL/GenBank/DDBJ whole genome shotgun (WGS) entry which is preliminary data.</text>
</comment>